<sequence>MPSSLSTFMILRFCTVVDSLPIRPGIFFPGRTRLPLPCEGPVEPMVRWFLELPEAVALHTTSEAHTPRVPLDVDVLADLEPIGLQLSAHGQQTLAITDLEFVELRLGSDALGLVVSKERAGDVPGGLGSDTDLDGVVAVLLVRLVGHDLDLLELQHRAGHAVLADEHARHALLGGQHAGPQRR</sequence>
<feature type="chain" id="PRO_5046526238" description="Secreted protein" evidence="1">
    <location>
        <begin position="20"/>
        <end position="183"/>
    </location>
</feature>
<evidence type="ECO:0000313" key="3">
    <source>
        <dbReference type="Proteomes" id="UP000766486"/>
    </source>
</evidence>
<gene>
    <name evidence="2" type="ORF">CLO192961_LOCUS403240</name>
</gene>
<accession>A0ABY6UUL9</accession>
<keyword evidence="1" id="KW-0732">Signal</keyword>
<organism evidence="2 3">
    <name type="scientific">Bionectria ochroleuca</name>
    <name type="common">Gliocladium roseum</name>
    <dbReference type="NCBI Taxonomy" id="29856"/>
    <lineage>
        <taxon>Eukaryota</taxon>
        <taxon>Fungi</taxon>
        <taxon>Dikarya</taxon>
        <taxon>Ascomycota</taxon>
        <taxon>Pezizomycotina</taxon>
        <taxon>Sordariomycetes</taxon>
        <taxon>Hypocreomycetidae</taxon>
        <taxon>Hypocreales</taxon>
        <taxon>Bionectriaceae</taxon>
        <taxon>Clonostachys</taxon>
    </lineage>
</organism>
<feature type="non-terminal residue" evidence="2">
    <location>
        <position position="183"/>
    </location>
</feature>
<keyword evidence="3" id="KW-1185">Reference proteome</keyword>
<reference evidence="2 3" key="1">
    <citation type="submission" date="2019-06" db="EMBL/GenBank/DDBJ databases">
        <authorList>
            <person name="Broberg M."/>
        </authorList>
    </citation>
    <scope>NUCLEOTIDE SEQUENCE [LARGE SCALE GENOMIC DNA]</scope>
</reference>
<dbReference type="EMBL" id="CABFNS010000904">
    <property type="protein sequence ID" value="VUC35094.1"/>
    <property type="molecule type" value="Genomic_DNA"/>
</dbReference>
<evidence type="ECO:0008006" key="4">
    <source>
        <dbReference type="Google" id="ProtNLM"/>
    </source>
</evidence>
<evidence type="ECO:0000256" key="1">
    <source>
        <dbReference type="SAM" id="SignalP"/>
    </source>
</evidence>
<feature type="signal peptide" evidence="1">
    <location>
        <begin position="1"/>
        <end position="19"/>
    </location>
</feature>
<proteinExistence type="predicted"/>
<dbReference type="Proteomes" id="UP000766486">
    <property type="component" value="Unassembled WGS sequence"/>
</dbReference>
<name>A0ABY6UUL9_BIOOC</name>
<comment type="caution">
    <text evidence="2">The sequence shown here is derived from an EMBL/GenBank/DDBJ whole genome shotgun (WGS) entry which is preliminary data.</text>
</comment>
<protein>
    <recommendedName>
        <fullName evidence="4">Secreted protein</fullName>
    </recommendedName>
</protein>
<evidence type="ECO:0000313" key="2">
    <source>
        <dbReference type="EMBL" id="VUC35094.1"/>
    </source>
</evidence>